<organism evidence="2 3">
    <name type="scientific">Apis cerana cerana</name>
    <name type="common">Oriental honeybee</name>
    <dbReference type="NCBI Taxonomy" id="94128"/>
    <lineage>
        <taxon>Eukaryota</taxon>
        <taxon>Metazoa</taxon>
        <taxon>Ecdysozoa</taxon>
        <taxon>Arthropoda</taxon>
        <taxon>Hexapoda</taxon>
        <taxon>Insecta</taxon>
        <taxon>Pterygota</taxon>
        <taxon>Neoptera</taxon>
        <taxon>Endopterygota</taxon>
        <taxon>Hymenoptera</taxon>
        <taxon>Apocrita</taxon>
        <taxon>Aculeata</taxon>
        <taxon>Apoidea</taxon>
        <taxon>Anthophila</taxon>
        <taxon>Apidae</taxon>
        <taxon>Apis</taxon>
    </lineage>
</organism>
<keyword evidence="3" id="KW-1185">Reference proteome</keyword>
<dbReference type="STRING" id="94128.A0A2A3DZV8"/>
<dbReference type="EMBL" id="KZ288522">
    <property type="protein sequence ID" value="PBC25093.1"/>
    <property type="molecule type" value="Genomic_DNA"/>
</dbReference>
<feature type="compositionally biased region" description="Basic residues" evidence="1">
    <location>
        <begin position="89"/>
        <end position="103"/>
    </location>
</feature>
<proteinExistence type="predicted"/>
<reference evidence="2 3" key="1">
    <citation type="submission" date="2014-07" db="EMBL/GenBank/DDBJ databases">
        <title>Genomic and transcriptomic analysis on Apis cerana provide comprehensive insights into honey bee biology.</title>
        <authorList>
            <person name="Diao Q."/>
            <person name="Sun L."/>
            <person name="Zheng H."/>
            <person name="Zheng H."/>
            <person name="Xu S."/>
            <person name="Wang S."/>
            <person name="Zeng Z."/>
            <person name="Hu F."/>
            <person name="Su S."/>
            <person name="Wu J."/>
        </authorList>
    </citation>
    <scope>NUCLEOTIDE SEQUENCE [LARGE SCALE GENOMIC DNA]</scope>
    <source>
        <tissue evidence="2">Pupae without intestine</tissue>
    </source>
</reference>
<dbReference type="AlphaFoldDB" id="A0A2A3DZV8"/>
<protein>
    <submittedName>
        <fullName evidence="2">Uncharacterized protein</fullName>
    </submittedName>
</protein>
<dbReference type="Proteomes" id="UP000242457">
    <property type="component" value="Unassembled WGS sequence"/>
</dbReference>
<feature type="compositionally biased region" description="Polar residues" evidence="1">
    <location>
        <begin position="127"/>
        <end position="138"/>
    </location>
</feature>
<evidence type="ECO:0000313" key="3">
    <source>
        <dbReference type="Proteomes" id="UP000242457"/>
    </source>
</evidence>
<evidence type="ECO:0000313" key="2">
    <source>
        <dbReference type="EMBL" id="PBC25093.1"/>
    </source>
</evidence>
<dbReference type="OrthoDB" id="442460at2759"/>
<name>A0A2A3DZV8_APICC</name>
<feature type="region of interest" description="Disordered" evidence="1">
    <location>
        <begin position="82"/>
        <end position="138"/>
    </location>
</feature>
<accession>A0A2A3DZV8</accession>
<evidence type="ECO:0000256" key="1">
    <source>
        <dbReference type="SAM" id="MobiDB-lite"/>
    </source>
</evidence>
<sequence length="232" mass="26571">MTIVHTIEPIYIEGMLAVCSHCGISSIDFNRCLRCKRKLPKDVKSIPMTMGMQEKKETMISVDTFYKKNNERNSSAKLEKLERDGSVYKRGRGRGRGVSRSRPIHKEPECLTISSDEEEEGKKRSDSSNNIFSNDMSNNYSDEMDTILEKEPIITNNSVSDTNPDYTMESEDIKDNTMQSPHTSLLCRTVRIGSYKYIPRDRVLISQNGVRFGVPLLEDGIYFTNYNIIFII</sequence>
<gene>
    <name evidence="2" type="ORF">APICC_09768</name>
</gene>